<evidence type="ECO:0000313" key="4">
    <source>
        <dbReference type="Proteomes" id="UP001177258"/>
    </source>
</evidence>
<reference evidence="2" key="2">
    <citation type="submission" date="2023-07" db="EMBL/GenBank/DDBJ databases">
        <authorList>
            <person name="Aydin F."/>
            <person name="Tarhane S."/>
            <person name="Saticioglu I.B."/>
            <person name="Karakaya E."/>
            <person name="Abay S."/>
            <person name="Guran O."/>
            <person name="Bozkurt E."/>
            <person name="Uzum N."/>
            <person name="Olgun K."/>
            <person name="Jablonski D."/>
        </authorList>
    </citation>
    <scope>NUCLEOTIDE SEQUENCE</scope>
    <source>
        <strain evidence="2">Faydin-H75</strain>
    </source>
</reference>
<reference evidence="2 4" key="3">
    <citation type="journal article" date="2024" name="Syst. Appl. Microbiol.">
        <title>Helicobacter cappadocius sp. nov., from lizards: The first psychrotrophic Helicobacter species.</title>
        <authorList>
            <person name="Aydin F."/>
            <person name="Tarhane S."/>
            <person name="Karakaya E."/>
            <person name="Abay S."/>
            <person name="Kayman T."/>
            <person name="Guran O."/>
            <person name="Bozkurt E."/>
            <person name="Uzum N."/>
            <person name="Avci A."/>
            <person name="Olgun K."/>
            <person name="Jablonski D."/>
            <person name="Guran C."/>
            <person name="Burcin Saticioglu I."/>
        </authorList>
    </citation>
    <scope>NUCLEOTIDE SEQUENCE [LARGE SCALE GENOMIC DNA]</scope>
    <source>
        <strain evidence="2">Faydin-H75</strain>
        <strain evidence="4">faydin-H76</strain>
    </source>
</reference>
<dbReference type="Proteomes" id="UP001240777">
    <property type="component" value="Unassembled WGS sequence"/>
</dbReference>
<evidence type="ECO:0000313" key="5">
    <source>
        <dbReference type="Proteomes" id="UP001240777"/>
    </source>
</evidence>
<dbReference type="EMBL" id="JAUYZK010000010">
    <property type="protein sequence ID" value="MDP2539488.1"/>
    <property type="molecule type" value="Genomic_DNA"/>
</dbReference>
<feature type="chain" id="PRO_5041639477" description="Lipoprotein" evidence="1">
    <location>
        <begin position="22"/>
        <end position="227"/>
    </location>
</feature>
<dbReference type="AlphaFoldDB" id="A0AA90Q3I8"/>
<keyword evidence="5" id="KW-1185">Reference proteome</keyword>
<evidence type="ECO:0008006" key="6">
    <source>
        <dbReference type="Google" id="ProtNLM"/>
    </source>
</evidence>
<dbReference type="Proteomes" id="UP001177258">
    <property type="component" value="Unassembled WGS sequence"/>
</dbReference>
<dbReference type="EMBL" id="JAUPEV010000010">
    <property type="protein sequence ID" value="MDO7253560.1"/>
    <property type="molecule type" value="Genomic_DNA"/>
</dbReference>
<organism evidence="3 4">
    <name type="scientific">Helicobacter cappadocius</name>
    <dbReference type="NCBI Taxonomy" id="3063998"/>
    <lineage>
        <taxon>Bacteria</taxon>
        <taxon>Pseudomonadati</taxon>
        <taxon>Campylobacterota</taxon>
        <taxon>Epsilonproteobacteria</taxon>
        <taxon>Campylobacterales</taxon>
        <taxon>Helicobacteraceae</taxon>
        <taxon>Helicobacter</taxon>
    </lineage>
</organism>
<evidence type="ECO:0000256" key="1">
    <source>
        <dbReference type="SAM" id="SignalP"/>
    </source>
</evidence>
<dbReference type="PROSITE" id="PS51257">
    <property type="entry name" value="PROKAR_LIPOPROTEIN"/>
    <property type="match status" value="1"/>
</dbReference>
<accession>A0AA90Q3I8</accession>
<evidence type="ECO:0000313" key="2">
    <source>
        <dbReference type="EMBL" id="MDO7253560.1"/>
    </source>
</evidence>
<feature type="signal peptide" evidence="1">
    <location>
        <begin position="1"/>
        <end position="21"/>
    </location>
</feature>
<evidence type="ECO:0000313" key="3">
    <source>
        <dbReference type="EMBL" id="MDP2539488.1"/>
    </source>
</evidence>
<protein>
    <recommendedName>
        <fullName evidence="6">Lipoprotein</fullName>
    </recommendedName>
</protein>
<comment type="caution">
    <text evidence="3">The sequence shown here is derived from an EMBL/GenBank/DDBJ whole genome shotgun (WGS) entry which is preliminary data.</text>
</comment>
<keyword evidence="1" id="KW-0732">Signal</keyword>
<reference evidence="3 5" key="1">
    <citation type="submission" date="2023-07" db="EMBL/GenBank/DDBJ databases">
        <title>Unpublished Manusciprt.</title>
        <authorList>
            <person name="Aydin F."/>
            <person name="Tarhane S."/>
            <person name="Saticioglu I.B."/>
            <person name="Karakaya E."/>
            <person name="Abay S."/>
            <person name="Guran O."/>
            <person name="Bozkurt E."/>
            <person name="Uzum N."/>
            <person name="Olgun K."/>
            <person name="Jablonski D."/>
        </authorList>
    </citation>
    <scope>NUCLEOTIDE SEQUENCE</scope>
    <source>
        <strain evidence="5">faydin-H75</strain>
        <strain evidence="3">Faydin-H76</strain>
    </source>
</reference>
<dbReference type="RefSeq" id="WP_305517403.1">
    <property type="nucleotide sequence ID" value="NZ_JAUPEV010000010.1"/>
</dbReference>
<proteinExistence type="predicted"/>
<sequence length="227" mass="25352">MKTSIKIVFLALLAILISSCASYNVAPENITRYDKGIDILDASKEDSKVQIEVSQHKLGGLSKSPLVIYVGAQITSGKDIIFDIDNLQATQNQNKLEILTYDQILHSSYDFTDILQDFGIPTPPVNNTNIYAPMLYFGRGGFLAYSLFFSPFFMDNIQNQQAIAEQAQARKILATNYLRKSTLSVEGKAKGGFIAIKPNKIKTGVIELKVFIREKPYIFKINITKSK</sequence>
<name>A0AA90Q3I8_9HELI</name>
<gene>
    <name evidence="2" type="ORF">Q5I04_06510</name>
    <name evidence="3" type="ORF">Q5I06_06840</name>
</gene>